<keyword evidence="9" id="KW-0325">Glycoprotein</keyword>
<dbReference type="EMBL" id="SOYY01000019">
    <property type="protein sequence ID" value="KAA0708057.1"/>
    <property type="molecule type" value="Genomic_DNA"/>
</dbReference>
<evidence type="ECO:0000256" key="8">
    <source>
        <dbReference type="ARBA" id="ARBA00023170"/>
    </source>
</evidence>
<keyword evidence="4" id="KW-0732">Signal</keyword>
<accession>A0A5A9NHV6</accession>
<dbReference type="InterPro" id="IPR017979">
    <property type="entry name" value="GPCR_3_CS"/>
</dbReference>
<comment type="caution">
    <text evidence="14">The sequence shown here is derived from an EMBL/GenBank/DDBJ whole genome shotgun (WGS) entry which is preliminary data.</text>
</comment>
<name>A0A5A9NHV6_9TELE</name>
<evidence type="ECO:0000256" key="5">
    <source>
        <dbReference type="ARBA" id="ARBA00022989"/>
    </source>
</evidence>
<dbReference type="PRINTS" id="PR00248">
    <property type="entry name" value="GPCRMGR"/>
</dbReference>
<proteinExistence type="inferred from homology"/>
<gene>
    <name evidence="14" type="ORF">E1301_Tti023074</name>
</gene>
<evidence type="ECO:0000256" key="7">
    <source>
        <dbReference type="ARBA" id="ARBA00023136"/>
    </source>
</evidence>
<dbReference type="AlphaFoldDB" id="A0A5A9NHV6"/>
<evidence type="ECO:0000256" key="11">
    <source>
        <dbReference type="ARBA" id="ARBA00038492"/>
    </source>
</evidence>
<evidence type="ECO:0000259" key="13">
    <source>
        <dbReference type="PROSITE" id="PS50259"/>
    </source>
</evidence>
<keyword evidence="7 12" id="KW-0472">Membrane</keyword>
<dbReference type="PANTHER" id="PTHR24061:SF441">
    <property type="entry name" value="TASTE RECEPTOR TYPE 1 MEMBER 2B-RELATED"/>
    <property type="match status" value="1"/>
</dbReference>
<protein>
    <submittedName>
        <fullName evidence="14">Taste receptor type 1 member 1 G-protein coupled receptor 70</fullName>
    </submittedName>
</protein>
<dbReference type="PROSITE" id="PS50259">
    <property type="entry name" value="G_PROTEIN_RECEP_F3_4"/>
    <property type="match status" value="1"/>
</dbReference>
<dbReference type="GO" id="GO:0005886">
    <property type="term" value="C:plasma membrane"/>
    <property type="evidence" value="ECO:0007669"/>
    <property type="project" value="UniProtKB-SubCell"/>
</dbReference>
<comment type="similarity">
    <text evidence="11">Belongs to the G-protein coupled receptor 3 family. TAS1R subfamily.</text>
</comment>
<feature type="transmembrane region" description="Helical" evidence="12">
    <location>
        <begin position="750"/>
        <end position="770"/>
    </location>
</feature>
<dbReference type="InterPro" id="IPR028082">
    <property type="entry name" value="Peripla_BP_I"/>
</dbReference>
<organism evidence="14 15">
    <name type="scientific">Triplophysa tibetana</name>
    <dbReference type="NCBI Taxonomy" id="1572043"/>
    <lineage>
        <taxon>Eukaryota</taxon>
        <taxon>Metazoa</taxon>
        <taxon>Chordata</taxon>
        <taxon>Craniata</taxon>
        <taxon>Vertebrata</taxon>
        <taxon>Euteleostomi</taxon>
        <taxon>Actinopterygii</taxon>
        <taxon>Neopterygii</taxon>
        <taxon>Teleostei</taxon>
        <taxon>Ostariophysi</taxon>
        <taxon>Cypriniformes</taxon>
        <taxon>Nemacheilidae</taxon>
        <taxon>Triplophysa</taxon>
    </lineage>
</organism>
<dbReference type="GO" id="GO:0004930">
    <property type="term" value="F:G protein-coupled receptor activity"/>
    <property type="evidence" value="ECO:0007669"/>
    <property type="project" value="UniProtKB-KW"/>
</dbReference>
<keyword evidence="15" id="KW-1185">Reference proteome</keyword>
<evidence type="ECO:0000313" key="14">
    <source>
        <dbReference type="EMBL" id="KAA0708057.1"/>
    </source>
</evidence>
<evidence type="ECO:0000256" key="6">
    <source>
        <dbReference type="ARBA" id="ARBA00023040"/>
    </source>
</evidence>
<dbReference type="Gene3D" id="3.40.50.2300">
    <property type="match status" value="2"/>
</dbReference>
<evidence type="ECO:0000256" key="10">
    <source>
        <dbReference type="ARBA" id="ARBA00023224"/>
    </source>
</evidence>
<evidence type="ECO:0000256" key="4">
    <source>
        <dbReference type="ARBA" id="ARBA00022729"/>
    </source>
</evidence>
<keyword evidence="6" id="KW-0297">G-protein coupled receptor</keyword>
<feature type="transmembrane region" description="Helical" evidence="12">
    <location>
        <begin position="628"/>
        <end position="649"/>
    </location>
</feature>
<dbReference type="InterPro" id="IPR011500">
    <property type="entry name" value="GPCR_3_9-Cys_dom"/>
</dbReference>
<feature type="domain" description="G-protein coupled receptors family 3 profile" evidence="13">
    <location>
        <begin position="556"/>
        <end position="820"/>
    </location>
</feature>
<dbReference type="GO" id="GO:0050909">
    <property type="term" value="P:sensory perception of taste"/>
    <property type="evidence" value="ECO:0007669"/>
    <property type="project" value="UniProtKB-ARBA"/>
</dbReference>
<feature type="transmembrane region" description="Helical" evidence="12">
    <location>
        <begin position="669"/>
        <end position="689"/>
    </location>
</feature>
<keyword evidence="3 12" id="KW-0812">Transmembrane</keyword>
<feature type="transmembrane region" description="Helical" evidence="12">
    <location>
        <begin position="590"/>
        <end position="613"/>
    </location>
</feature>
<comment type="subcellular location">
    <subcellularLocation>
        <location evidence="1">Cell membrane</location>
        <topology evidence="1">Multi-pass membrane protein</topology>
    </subcellularLocation>
</comment>
<evidence type="ECO:0000256" key="1">
    <source>
        <dbReference type="ARBA" id="ARBA00004651"/>
    </source>
</evidence>
<dbReference type="Proteomes" id="UP000324632">
    <property type="component" value="Chromosome 19"/>
</dbReference>
<evidence type="ECO:0000256" key="2">
    <source>
        <dbReference type="ARBA" id="ARBA00022475"/>
    </source>
</evidence>
<dbReference type="Gene3D" id="2.10.50.30">
    <property type="entry name" value="GPCR, family 3, nine cysteines domain"/>
    <property type="match status" value="1"/>
</dbReference>
<feature type="transmembrane region" description="Helical" evidence="12">
    <location>
        <begin position="555"/>
        <end position="578"/>
    </location>
</feature>
<dbReference type="PROSITE" id="PS00980">
    <property type="entry name" value="G_PROTEIN_RECEP_F3_2"/>
    <property type="match status" value="1"/>
</dbReference>
<dbReference type="InterPro" id="IPR000337">
    <property type="entry name" value="GPCR_3"/>
</dbReference>
<reference evidence="14 15" key="1">
    <citation type="journal article" date="2019" name="Mol. Ecol. Resour.">
        <title>Chromosome-level genome assembly of Triplophysa tibetana, a fish adapted to the harsh high-altitude environment of the Tibetan Plateau.</title>
        <authorList>
            <person name="Yang X."/>
            <person name="Liu H."/>
            <person name="Ma Z."/>
            <person name="Zou Y."/>
            <person name="Zou M."/>
            <person name="Mao Y."/>
            <person name="Li X."/>
            <person name="Wang H."/>
            <person name="Chen T."/>
            <person name="Wang W."/>
            <person name="Yang R."/>
        </authorList>
    </citation>
    <scope>NUCLEOTIDE SEQUENCE [LARGE SCALE GENOMIC DNA]</scope>
    <source>
        <strain evidence="14">TTIB1903HZAU</strain>
        <tissue evidence="14">Muscle</tissue>
    </source>
</reference>
<dbReference type="InterPro" id="IPR038550">
    <property type="entry name" value="GPCR_3_9-Cys_sf"/>
</dbReference>
<feature type="transmembrane region" description="Helical" evidence="12">
    <location>
        <begin position="776"/>
        <end position="798"/>
    </location>
</feature>
<dbReference type="Pfam" id="PF07562">
    <property type="entry name" value="NCD3G"/>
    <property type="match status" value="1"/>
</dbReference>
<dbReference type="Pfam" id="PF00003">
    <property type="entry name" value="7tm_3"/>
    <property type="match status" value="1"/>
</dbReference>
<evidence type="ECO:0000313" key="15">
    <source>
        <dbReference type="Proteomes" id="UP000324632"/>
    </source>
</evidence>
<dbReference type="OrthoDB" id="5984008at2759"/>
<dbReference type="PANTHER" id="PTHR24061">
    <property type="entry name" value="CALCIUM-SENSING RECEPTOR-RELATED"/>
    <property type="match status" value="1"/>
</dbReference>
<dbReference type="InterPro" id="IPR000068">
    <property type="entry name" value="GPCR_3_Ca_sens_rcpt-rel"/>
</dbReference>
<feature type="transmembrane region" description="Helical" evidence="12">
    <location>
        <begin position="715"/>
        <end position="738"/>
    </location>
</feature>
<keyword evidence="10" id="KW-0807">Transducer</keyword>
<dbReference type="Pfam" id="PF01094">
    <property type="entry name" value="ANF_receptor"/>
    <property type="match status" value="1"/>
</dbReference>
<dbReference type="FunFam" id="2.10.50.30:FF:000004">
    <property type="entry name" value="Taste receptor type 1 member 3-like protein"/>
    <property type="match status" value="1"/>
</dbReference>
<keyword evidence="8 14" id="KW-0675">Receptor</keyword>
<evidence type="ECO:0000256" key="3">
    <source>
        <dbReference type="ARBA" id="ARBA00022692"/>
    </source>
</evidence>
<evidence type="ECO:0000256" key="9">
    <source>
        <dbReference type="ARBA" id="ARBA00023180"/>
    </source>
</evidence>
<dbReference type="InterPro" id="IPR001828">
    <property type="entry name" value="ANF_lig-bd_rcpt"/>
</dbReference>
<dbReference type="SUPFAM" id="SSF53822">
    <property type="entry name" value="Periplasmic binding protein-like I"/>
    <property type="match status" value="1"/>
</dbReference>
<keyword evidence="5 12" id="KW-1133">Transmembrane helix</keyword>
<evidence type="ECO:0000256" key="12">
    <source>
        <dbReference type="SAM" id="Phobius"/>
    </source>
</evidence>
<dbReference type="FunFam" id="3.40.50.2300:FF:000016">
    <property type="entry name" value="Taste 1 receptor member 2"/>
    <property type="match status" value="1"/>
</dbReference>
<dbReference type="InterPro" id="IPR017978">
    <property type="entry name" value="GPCR_3_C"/>
</dbReference>
<sequence length="830" mass="94828">MLFNHINNFILGFTYCVFYNVFCSSSEFSSDGDFLLGGLFPVHEVELTTAMFSPESIECSRHTFSKSGYQMFQVMRFSVEEINNSTTLLPNVSLGYDIFDHCSDSKNFPSVFSFISQNGSIKPKEKLNTRQPKVIALTGPYGSTRTITIAPLATMDLIPMVNYGATSYTLSDKLNYPSFIRTIPSNKDLVQVILRIIKWFGWNWVAFLGGPDNYSEDSLQLFNKYIRNTGICLGYQESLSQNANYSLTLRRIDKLNINVIVLFAEPQYAKNIIKAAIANNIRDKVWIASETLSTNQQILREPGIKIIGTVIGIRERLLSVPGFNEFTRKAKETTKIYMNDNVESKIQTKTCNQDCENCSLLNAEEIIQEDSTLSFAIYTAIYTIAHALHKVLQCNMNECHKNTTVKPYMLLGEIKKLDFLLHGRQVKYDANGDPAVSYAVVLWHTETNPPWIEMVGTYDTYPEITFTINNSLLPWRNNVSVPFSNCSVECEEGFSRAPVGYHDCCFLCRKCPQNTYVNYSREPYTCRLCAENEWSDAGSMTCQQRSVVYLQGTEIASIAVILSGIWLVLLLVIMLIVFAQNNNTPVVRSAGGSMSFLMIVCLIIPCIGLLFFFGETTSFRCRMRGSLYAYFYTVCLSCLTVRSFQIVCVFKMAEFPNVHRLWVKYNGQWVFVTSFSVFYLITCVMYSTVSPTKLFRDSFSFRDQIMLTCELAHPIAVSIIFFISFFLGFLCILFSYIARDLPKNYNESKSITFSIILYYMIWIVYYVAYVNFKSKYVMLLNALAQVLSIYAILFSYFVPKCYIMLFQSKKNTAAYFQTSIQNYTQTLSRS</sequence>
<keyword evidence="2" id="KW-1003">Cell membrane</keyword>